<evidence type="ECO:0000256" key="3">
    <source>
        <dbReference type="SAM" id="SignalP"/>
    </source>
</evidence>
<dbReference type="InterPro" id="IPR017904">
    <property type="entry name" value="ADF/Cofilin"/>
</dbReference>
<dbReference type="GeneID" id="101849012"/>
<dbReference type="PANTHER" id="PTHR11913">
    <property type="entry name" value="COFILIN-RELATED"/>
    <property type="match status" value="1"/>
</dbReference>
<dbReference type="SMART" id="SM00102">
    <property type="entry name" value="ADF"/>
    <property type="match status" value="1"/>
</dbReference>
<organism evidence="5 6">
    <name type="scientific">Aplysia californica</name>
    <name type="common">California sea hare</name>
    <dbReference type="NCBI Taxonomy" id="6500"/>
    <lineage>
        <taxon>Eukaryota</taxon>
        <taxon>Metazoa</taxon>
        <taxon>Spiralia</taxon>
        <taxon>Lophotrochozoa</taxon>
        <taxon>Mollusca</taxon>
        <taxon>Gastropoda</taxon>
        <taxon>Heterobranchia</taxon>
        <taxon>Euthyneura</taxon>
        <taxon>Tectipleura</taxon>
        <taxon>Aplysiida</taxon>
        <taxon>Aplysioidea</taxon>
        <taxon>Aplysiidae</taxon>
        <taxon>Aplysia</taxon>
    </lineage>
</organism>
<dbReference type="InterPro" id="IPR002108">
    <property type="entry name" value="ADF-H"/>
</dbReference>
<gene>
    <name evidence="6" type="primary">LOC101849012</name>
</gene>
<sequence>MGWGSGVKALLLFVQASGVSVADECLLAFDEVQMGHRWLYIIYRISDDLKTIIVEEKAGHSKGGVRTVHDATFKCCQYFFFSLTYIIFPLDLHRPSLTYIIFPLKTHRPSRSPDRATIKQKMLYTTSKKALRNKMRGIHAEIQCTDDTDLTMANILERICSKYT</sequence>
<reference evidence="6" key="1">
    <citation type="submission" date="2025-08" db="UniProtKB">
        <authorList>
            <consortium name="RefSeq"/>
        </authorList>
    </citation>
    <scope>IDENTIFICATION</scope>
</reference>
<keyword evidence="2" id="KW-0009">Actin-binding</keyword>
<proteinExistence type="inferred from homology"/>
<name>A0ABM1W2P3_APLCA</name>
<dbReference type="PROSITE" id="PS51263">
    <property type="entry name" value="ADF_H"/>
    <property type="match status" value="1"/>
</dbReference>
<dbReference type="InterPro" id="IPR029006">
    <property type="entry name" value="ADF-H/Gelsolin-like_dom_sf"/>
</dbReference>
<dbReference type="Gene3D" id="3.40.20.10">
    <property type="entry name" value="Severin"/>
    <property type="match status" value="1"/>
</dbReference>
<dbReference type="RefSeq" id="XP_035828936.1">
    <property type="nucleotide sequence ID" value="XM_035973043.1"/>
</dbReference>
<evidence type="ECO:0000313" key="5">
    <source>
        <dbReference type="Proteomes" id="UP000694888"/>
    </source>
</evidence>
<evidence type="ECO:0000259" key="4">
    <source>
        <dbReference type="PROSITE" id="PS51263"/>
    </source>
</evidence>
<accession>A0ABM1W2P3</accession>
<evidence type="ECO:0000256" key="1">
    <source>
        <dbReference type="ARBA" id="ARBA00006844"/>
    </source>
</evidence>
<feature type="chain" id="PRO_5047158330" evidence="3">
    <location>
        <begin position="23"/>
        <end position="164"/>
    </location>
</feature>
<keyword evidence="3" id="KW-0732">Signal</keyword>
<feature type="signal peptide" evidence="3">
    <location>
        <begin position="1"/>
        <end position="22"/>
    </location>
</feature>
<feature type="domain" description="ADF-H" evidence="4">
    <location>
        <begin position="16"/>
        <end position="160"/>
    </location>
</feature>
<comment type="similarity">
    <text evidence="1">Belongs to the actin-binding proteins ADF family.</text>
</comment>
<keyword evidence="5" id="KW-1185">Reference proteome</keyword>
<dbReference type="SUPFAM" id="SSF55753">
    <property type="entry name" value="Actin depolymerizing proteins"/>
    <property type="match status" value="1"/>
</dbReference>
<dbReference type="Pfam" id="PF00241">
    <property type="entry name" value="Cofilin_ADF"/>
    <property type="match status" value="1"/>
</dbReference>
<protein>
    <submittedName>
        <fullName evidence="6">Cofilin</fullName>
    </submittedName>
</protein>
<dbReference type="Proteomes" id="UP000694888">
    <property type="component" value="Unplaced"/>
</dbReference>
<evidence type="ECO:0000313" key="6">
    <source>
        <dbReference type="RefSeq" id="XP_035828936.1"/>
    </source>
</evidence>
<evidence type="ECO:0000256" key="2">
    <source>
        <dbReference type="ARBA" id="ARBA00023203"/>
    </source>
</evidence>